<reference evidence="8" key="1">
    <citation type="submission" date="2021-12" db="EMBL/GenBank/DDBJ databases">
        <authorList>
            <person name="King R."/>
        </authorList>
    </citation>
    <scope>NUCLEOTIDE SEQUENCE</scope>
</reference>
<keyword evidence="9" id="KW-1185">Reference proteome</keyword>
<dbReference type="Pfam" id="PF02872">
    <property type="entry name" value="5_nucleotid_C"/>
    <property type="match status" value="1"/>
</dbReference>
<dbReference type="CDD" id="cd07409">
    <property type="entry name" value="MPP_CD73_N"/>
    <property type="match status" value="1"/>
</dbReference>
<dbReference type="InterPro" id="IPR008334">
    <property type="entry name" value="5'-Nucleotdase_C"/>
</dbReference>
<dbReference type="InterPro" id="IPR036907">
    <property type="entry name" value="5'-Nucleotdase_C_sf"/>
</dbReference>
<dbReference type="PANTHER" id="PTHR11575:SF32">
    <property type="entry name" value="APYRASE-LIKE PROTEIN"/>
    <property type="match status" value="1"/>
</dbReference>
<keyword evidence="4 5" id="KW-0378">Hydrolase</keyword>
<evidence type="ECO:0000259" key="6">
    <source>
        <dbReference type="Pfam" id="PF00149"/>
    </source>
</evidence>
<keyword evidence="2" id="KW-0479">Metal-binding</keyword>
<evidence type="ECO:0000256" key="2">
    <source>
        <dbReference type="ARBA" id="ARBA00022723"/>
    </source>
</evidence>
<proteinExistence type="inferred from homology"/>
<evidence type="ECO:0000313" key="8">
    <source>
        <dbReference type="EMBL" id="CAH0402704.1"/>
    </source>
</evidence>
<accession>A0ABN8B1C1</accession>
<evidence type="ECO:0000259" key="7">
    <source>
        <dbReference type="Pfam" id="PF02872"/>
    </source>
</evidence>
<dbReference type="Proteomes" id="UP001153292">
    <property type="component" value="Chromosome 21"/>
</dbReference>
<dbReference type="Gene3D" id="3.90.780.10">
    <property type="entry name" value="5'-Nucleotidase, C-terminal domain"/>
    <property type="match status" value="1"/>
</dbReference>
<evidence type="ECO:0000313" key="9">
    <source>
        <dbReference type="Proteomes" id="UP001153292"/>
    </source>
</evidence>
<evidence type="ECO:0000256" key="4">
    <source>
        <dbReference type="ARBA" id="ARBA00022801"/>
    </source>
</evidence>
<protein>
    <recommendedName>
        <fullName evidence="10">Apyrase</fullName>
    </recommendedName>
</protein>
<comment type="similarity">
    <text evidence="1 5">Belongs to the 5'-nucleotidase family.</text>
</comment>
<keyword evidence="3" id="KW-0732">Signal</keyword>
<dbReference type="EMBL" id="OU963914">
    <property type="protein sequence ID" value="CAH0402704.1"/>
    <property type="molecule type" value="Genomic_DNA"/>
</dbReference>
<gene>
    <name evidence="8" type="ORF">CHILSU_LOCUS5950</name>
</gene>
<dbReference type="InterPro" id="IPR004843">
    <property type="entry name" value="Calcineurin-like_PHP"/>
</dbReference>
<evidence type="ECO:0000256" key="3">
    <source>
        <dbReference type="ARBA" id="ARBA00022729"/>
    </source>
</evidence>
<dbReference type="Gene3D" id="3.60.21.10">
    <property type="match status" value="1"/>
</dbReference>
<feature type="domain" description="5'-Nucleotidase C-terminal" evidence="7">
    <location>
        <begin position="340"/>
        <end position="503"/>
    </location>
</feature>
<organism evidence="8 9">
    <name type="scientific">Chilo suppressalis</name>
    <name type="common">Asiatic rice borer moth</name>
    <dbReference type="NCBI Taxonomy" id="168631"/>
    <lineage>
        <taxon>Eukaryota</taxon>
        <taxon>Metazoa</taxon>
        <taxon>Ecdysozoa</taxon>
        <taxon>Arthropoda</taxon>
        <taxon>Hexapoda</taxon>
        <taxon>Insecta</taxon>
        <taxon>Pterygota</taxon>
        <taxon>Neoptera</taxon>
        <taxon>Endopterygota</taxon>
        <taxon>Lepidoptera</taxon>
        <taxon>Glossata</taxon>
        <taxon>Ditrysia</taxon>
        <taxon>Pyraloidea</taxon>
        <taxon>Crambidae</taxon>
        <taxon>Crambinae</taxon>
        <taxon>Chilo</taxon>
    </lineage>
</organism>
<dbReference type="Pfam" id="PF00149">
    <property type="entry name" value="Metallophos"/>
    <property type="match status" value="1"/>
</dbReference>
<dbReference type="SUPFAM" id="SSF55816">
    <property type="entry name" value="5'-nucleotidase (syn. UDP-sugar hydrolase), C-terminal domain"/>
    <property type="match status" value="1"/>
</dbReference>
<evidence type="ECO:0000256" key="5">
    <source>
        <dbReference type="RuleBase" id="RU362119"/>
    </source>
</evidence>
<dbReference type="PANTHER" id="PTHR11575">
    <property type="entry name" value="5'-NUCLEOTIDASE-RELATED"/>
    <property type="match status" value="1"/>
</dbReference>
<dbReference type="InterPro" id="IPR029052">
    <property type="entry name" value="Metallo-depent_PP-like"/>
</dbReference>
<dbReference type="SUPFAM" id="SSF56300">
    <property type="entry name" value="Metallo-dependent phosphatases"/>
    <property type="match status" value="1"/>
</dbReference>
<sequence>MKFNLGSVCVIVCSVVGNIQSAVFRDGLYRLDLIHYNDFHDRFEETSVPYPVCKSNDSSCMGGFARLYSGVQMLLEEKPDALVLNAGDAFQGTYWYTLLKWNIIQKFINMLPNDAHAIGNHEFDDGIAGLAPYLAALQAPVVVANIDTSKEPTLNGLYKPHVVLERKGRKIGVIGVTTPETATSSNSQGVIFSDPVEAVKREADILHKQGVDIIIVLSHCGLNVDKKMAKDVGENVDIIVGGHSHSLLWNGESPSNESISGPYPVMVEAKERPGHKVLVVTASAFTKYLGNITVYFSKDGELQSYEGTPVFLNRSIPEDPKIKEAMQPYKDELYSLVNEVVGFAHDDLISEPCGSKECAIGDIIADAYLTTVQERNVSDIPHVTFILRNMIRGSIAGGEINRGAVINVLPFTNKVVTVQIEGRHLLEALHRCMTSYWREKPFNGPWMPQVAGMQVTLNTTDRIVVSAMVKEGDEFKPIDPKRKYQVVTLLFLTRGGNGFTMFRDNHHNLTHIGEDAKIVEDYIKKVTPLTPKIDKRLVIVN</sequence>
<feature type="domain" description="Calcineurin-like phosphoesterase" evidence="6">
    <location>
        <begin position="33"/>
        <end position="246"/>
    </location>
</feature>
<evidence type="ECO:0000256" key="1">
    <source>
        <dbReference type="ARBA" id="ARBA00006654"/>
    </source>
</evidence>
<keyword evidence="5" id="KW-0547">Nucleotide-binding</keyword>
<dbReference type="PRINTS" id="PR01607">
    <property type="entry name" value="APYRASEFAMLY"/>
</dbReference>
<evidence type="ECO:0008006" key="10">
    <source>
        <dbReference type="Google" id="ProtNLM"/>
    </source>
</evidence>
<dbReference type="InterPro" id="IPR006179">
    <property type="entry name" value="5_nucleotidase/apyrase"/>
</dbReference>
<name>A0ABN8B1C1_CHISP</name>